<proteinExistence type="predicted"/>
<evidence type="ECO:0000256" key="1">
    <source>
        <dbReference type="SAM" id="MobiDB-lite"/>
    </source>
</evidence>
<dbReference type="InterPro" id="IPR019401">
    <property type="entry name" value="Znf_CHCC"/>
</dbReference>
<dbReference type="Pfam" id="PF10276">
    <property type="entry name" value="zf-CHCC"/>
    <property type="match status" value="1"/>
</dbReference>
<dbReference type="Gene3D" id="2.60.260.40">
    <property type="entry name" value="q5lls5 like domains"/>
    <property type="match status" value="1"/>
</dbReference>
<protein>
    <recommendedName>
        <fullName evidence="2">Zinc finger CHCC-type domain-containing protein</fullName>
    </recommendedName>
</protein>
<dbReference type="PANTHER" id="PTHR13156">
    <property type="entry name" value="NADH-UBIQUINONE OXIDOREDUCTASE 13 KD-A SUBUNIT"/>
    <property type="match status" value="1"/>
</dbReference>
<dbReference type="Proteomes" id="UP001176521">
    <property type="component" value="Unassembled WGS sequence"/>
</dbReference>
<sequence length="182" mass="19122">MTTAAAAASLAARSTAGVAAASSSLFARRSSAASTSALARFSTSAAAASAGDFQRPPSSPSSSNIPTVRDPKVAQVHTPPHVPSAQSPNYPSTWTEHQNPREHAMRGPRFEQIEVDFQPQPLSAMAMIQKEPVRLSSKRIVSCDGGGGPLGHPKIFINLDKPGPKACTYCGVRFELDHGAHH</sequence>
<dbReference type="EMBL" id="JAPDMQ010000056">
    <property type="protein sequence ID" value="KAK0537678.1"/>
    <property type="molecule type" value="Genomic_DNA"/>
</dbReference>
<feature type="compositionally biased region" description="Low complexity" evidence="1">
    <location>
        <begin position="37"/>
        <end position="50"/>
    </location>
</feature>
<feature type="domain" description="Zinc finger CHCC-type" evidence="2">
    <location>
        <begin position="139"/>
        <end position="174"/>
    </location>
</feature>
<evidence type="ECO:0000313" key="3">
    <source>
        <dbReference type="EMBL" id="KAK0537678.1"/>
    </source>
</evidence>
<dbReference type="FunFam" id="2.60.260.40:FF:000003">
    <property type="entry name" value="NADH dehydrogenase [ubiquinone] iron-sulfur protein 6, mitochondrial"/>
    <property type="match status" value="1"/>
</dbReference>
<feature type="region of interest" description="Disordered" evidence="1">
    <location>
        <begin position="37"/>
        <end position="102"/>
    </location>
</feature>
<dbReference type="GO" id="GO:0006120">
    <property type="term" value="P:mitochondrial electron transport, NADH to ubiquinone"/>
    <property type="evidence" value="ECO:0007669"/>
    <property type="project" value="TreeGrafter"/>
</dbReference>
<evidence type="ECO:0000259" key="2">
    <source>
        <dbReference type="Pfam" id="PF10276"/>
    </source>
</evidence>
<comment type="caution">
    <text evidence="3">The sequence shown here is derived from an EMBL/GenBank/DDBJ whole genome shotgun (WGS) entry which is preliminary data.</text>
</comment>
<reference evidence="3" key="1">
    <citation type="journal article" date="2023" name="PhytoFront">
        <title>Draft Genome Resources of Seven Strains of Tilletia horrida, Causal Agent of Kernel Smut of Rice.</title>
        <authorList>
            <person name="Khanal S."/>
            <person name="Antony Babu S."/>
            <person name="Zhou X.G."/>
        </authorList>
    </citation>
    <scope>NUCLEOTIDE SEQUENCE</scope>
    <source>
        <strain evidence="3">TX3</strain>
    </source>
</reference>
<gene>
    <name evidence="3" type="ORF">OC842_001554</name>
</gene>
<accession>A0AAN6GEU4</accession>
<name>A0AAN6GEU4_9BASI</name>
<organism evidence="3 4">
    <name type="scientific">Tilletia horrida</name>
    <dbReference type="NCBI Taxonomy" id="155126"/>
    <lineage>
        <taxon>Eukaryota</taxon>
        <taxon>Fungi</taxon>
        <taxon>Dikarya</taxon>
        <taxon>Basidiomycota</taxon>
        <taxon>Ustilaginomycotina</taxon>
        <taxon>Exobasidiomycetes</taxon>
        <taxon>Tilletiales</taxon>
        <taxon>Tilletiaceae</taxon>
        <taxon>Tilletia</taxon>
    </lineage>
</organism>
<dbReference type="GO" id="GO:0005739">
    <property type="term" value="C:mitochondrion"/>
    <property type="evidence" value="ECO:0007669"/>
    <property type="project" value="GOC"/>
</dbReference>
<feature type="compositionally biased region" description="Polar residues" evidence="1">
    <location>
        <begin position="84"/>
        <end position="97"/>
    </location>
</feature>
<evidence type="ECO:0000313" key="4">
    <source>
        <dbReference type="Proteomes" id="UP001176521"/>
    </source>
</evidence>
<dbReference type="AlphaFoldDB" id="A0AAN6GEU4"/>
<dbReference type="PANTHER" id="PTHR13156:SF0">
    <property type="entry name" value="NADH DEHYDROGENASE [UBIQUINONE] IRON-SULFUR PROTEIN 6, MITOCHONDRIAL"/>
    <property type="match status" value="1"/>
</dbReference>
<keyword evidence="4" id="KW-1185">Reference proteome</keyword>